<feature type="compositionally biased region" description="Polar residues" evidence="4">
    <location>
        <begin position="23"/>
        <end position="39"/>
    </location>
</feature>
<feature type="region of interest" description="Disordered" evidence="4">
    <location>
        <begin position="689"/>
        <end position="718"/>
    </location>
</feature>
<feature type="compositionally biased region" description="Polar residues" evidence="4">
    <location>
        <begin position="485"/>
        <end position="505"/>
    </location>
</feature>
<dbReference type="GO" id="GO:0005737">
    <property type="term" value="C:cytoplasm"/>
    <property type="evidence" value="ECO:0007669"/>
    <property type="project" value="UniProtKB-SubCell"/>
</dbReference>
<sequence>MSHSALSPTSLEFMSILEKQLAAQENQADNNSNNQSPFSSGYYPFLSPGSNFNNGNGNGNTNFNNNNNNNFNQNQSANVNPQDIPLTPEILNAFLQGLNSAGFSKQEILDFSANQIGQLQDPQVQPQQQQRGFVNPALTGGKGNFGAYNAFANGSTGFLPSPTHSNGSSSGNGSNNKANTDINNSNYNNNNLMAMMMMMNQSIPASTIQTNNPPNGSYPQPGVHTPEASASGKDSAPGSNTSSPEAGLGNSPGSGGSQGGSSSMRQPSSSSAGGEGNPISSRSRRASGDKNDHKRKAEEEELGGHQNLRRHMGEEDSSAEDHSDNPPAGNSKRGVKKETASSRRKSTANGQAREEPTDAQAKALKRKNQNRAAQKAFRERREQRVKDLEDRVAELEANNAGQTFENDNLRQLLSKLQKENMALKEHKFTFNMPVPGTQTSEHAVGGPSRSTSASGTPGMPIDKLPSPPISLIGANDKTRDPTPGSVRSNTGTSTSNYDSPRSAFSGSDAISPASRPGTSGDQNVFFNPEPYNAFANNAGNGDGGINAYAPFASAAEQAGAMANVDLQALLNAFKVQYGQPQTPGVPAQPSPAAPQFNAYRDVPGVDGTGELLGNEFDLAGNVSIDDLFGDDEAMKEFWKSLNQTESYDPVGLAEVPLPNQKQFGGSHGSVSPIDAATDAGPWSQTLMGARPGQPGLGALRSDSNGSANGRGGSVSGASADAAFSPNKYLTMSPESATVEKNPLETAELSTFGSKTQHPCPFNTMDVGTMSEGATVAHKLALDGARMMSTQEAWDSVSSKIDLSNGFDLDDLCDSFKKKAQCDGTGPMIRETEVQKIIDDYSKRKQLLQ</sequence>
<evidence type="ECO:0000259" key="5">
    <source>
        <dbReference type="PROSITE" id="PS50217"/>
    </source>
</evidence>
<dbReference type="Pfam" id="PF00170">
    <property type="entry name" value="bZIP_1"/>
    <property type="match status" value="1"/>
</dbReference>
<feature type="domain" description="BZIP" evidence="5">
    <location>
        <begin position="360"/>
        <end position="423"/>
    </location>
</feature>
<dbReference type="Gene3D" id="1.20.5.170">
    <property type="match status" value="1"/>
</dbReference>
<dbReference type="CDD" id="cd14688">
    <property type="entry name" value="bZIP_YAP"/>
    <property type="match status" value="1"/>
</dbReference>
<evidence type="ECO:0000256" key="1">
    <source>
        <dbReference type="ARBA" id="ARBA00004123"/>
    </source>
</evidence>
<keyword evidence="7" id="KW-1185">Reference proteome</keyword>
<dbReference type="InterPro" id="IPR023167">
    <property type="entry name" value="Yap1_redox_dom_sf"/>
</dbReference>
<dbReference type="Proteomes" id="UP000812966">
    <property type="component" value="Unassembled WGS sequence"/>
</dbReference>
<accession>A0A8K0JNA6</accession>
<evidence type="ECO:0000256" key="2">
    <source>
        <dbReference type="ARBA" id="ARBA00004496"/>
    </source>
</evidence>
<feature type="compositionally biased region" description="Polar residues" evidence="4">
    <location>
        <begin position="516"/>
        <end position="525"/>
    </location>
</feature>
<feature type="compositionally biased region" description="Low complexity" evidence="4">
    <location>
        <begin position="51"/>
        <end position="74"/>
    </location>
</feature>
<organism evidence="6 7">
    <name type="scientific">Filobasidium floriforme</name>
    <dbReference type="NCBI Taxonomy" id="5210"/>
    <lineage>
        <taxon>Eukaryota</taxon>
        <taxon>Fungi</taxon>
        <taxon>Dikarya</taxon>
        <taxon>Basidiomycota</taxon>
        <taxon>Agaricomycotina</taxon>
        <taxon>Tremellomycetes</taxon>
        <taxon>Filobasidiales</taxon>
        <taxon>Filobasidiaceae</taxon>
        <taxon>Filobasidium</taxon>
    </lineage>
</organism>
<feature type="compositionally biased region" description="Gly residues" evidence="4">
    <location>
        <begin position="250"/>
        <end position="259"/>
    </location>
</feature>
<name>A0A8K0JNA6_9TREE</name>
<feature type="region of interest" description="Disordered" evidence="4">
    <location>
        <begin position="159"/>
        <end position="186"/>
    </location>
</feature>
<dbReference type="EMBL" id="JABELV010000033">
    <property type="protein sequence ID" value="KAG7562418.1"/>
    <property type="molecule type" value="Genomic_DNA"/>
</dbReference>
<feature type="compositionally biased region" description="Polar residues" evidence="4">
    <location>
        <begin position="205"/>
        <end position="218"/>
    </location>
</feature>
<gene>
    <name evidence="6" type="ORF">FFLO_02198</name>
</gene>
<dbReference type="GO" id="GO:0090575">
    <property type="term" value="C:RNA polymerase II transcription regulator complex"/>
    <property type="evidence" value="ECO:0007669"/>
    <property type="project" value="TreeGrafter"/>
</dbReference>
<evidence type="ECO:0000313" key="7">
    <source>
        <dbReference type="Proteomes" id="UP000812966"/>
    </source>
</evidence>
<feature type="compositionally biased region" description="Basic and acidic residues" evidence="4">
    <location>
        <begin position="376"/>
        <end position="385"/>
    </location>
</feature>
<feature type="compositionally biased region" description="Basic and acidic residues" evidence="4">
    <location>
        <begin position="286"/>
        <end position="298"/>
    </location>
</feature>
<dbReference type="InterPro" id="IPR050936">
    <property type="entry name" value="AP-1-like"/>
</dbReference>
<dbReference type="GO" id="GO:0001228">
    <property type="term" value="F:DNA-binding transcription activator activity, RNA polymerase II-specific"/>
    <property type="evidence" value="ECO:0007669"/>
    <property type="project" value="TreeGrafter"/>
</dbReference>
<keyword evidence="3" id="KW-0539">Nucleus</keyword>
<dbReference type="GO" id="GO:0000976">
    <property type="term" value="F:transcription cis-regulatory region binding"/>
    <property type="evidence" value="ECO:0007669"/>
    <property type="project" value="InterPro"/>
</dbReference>
<dbReference type="PROSITE" id="PS00036">
    <property type="entry name" value="BZIP_BASIC"/>
    <property type="match status" value="1"/>
</dbReference>
<proteinExistence type="predicted"/>
<feature type="compositionally biased region" description="Low complexity" evidence="4">
    <location>
        <begin position="260"/>
        <end position="272"/>
    </location>
</feature>
<feature type="region of interest" description="Disordered" evidence="4">
    <location>
        <begin position="23"/>
        <end position="81"/>
    </location>
</feature>
<dbReference type="SMART" id="SM00338">
    <property type="entry name" value="BRLZ"/>
    <property type="match status" value="1"/>
</dbReference>
<dbReference type="InterPro" id="IPR013910">
    <property type="entry name" value="TF_PAP1"/>
</dbReference>
<dbReference type="AlphaFoldDB" id="A0A8K0JNA6"/>
<dbReference type="PROSITE" id="PS50217">
    <property type="entry name" value="BZIP"/>
    <property type="match status" value="1"/>
</dbReference>
<dbReference type="PANTHER" id="PTHR40621">
    <property type="entry name" value="TRANSCRIPTION FACTOR KAPC-RELATED"/>
    <property type="match status" value="1"/>
</dbReference>
<comment type="caution">
    <text evidence="6">The sequence shown here is derived from an EMBL/GenBank/DDBJ whole genome shotgun (WGS) entry which is preliminary data.</text>
</comment>
<dbReference type="InterPro" id="IPR046347">
    <property type="entry name" value="bZIP_sf"/>
</dbReference>
<comment type="subcellular location">
    <subcellularLocation>
        <location evidence="2">Cytoplasm</location>
    </subcellularLocation>
    <subcellularLocation>
        <location evidence="1">Nucleus</location>
    </subcellularLocation>
</comment>
<feature type="region of interest" description="Disordered" evidence="4">
    <location>
        <begin position="431"/>
        <end position="526"/>
    </location>
</feature>
<dbReference type="Pfam" id="PF08601">
    <property type="entry name" value="PAP1"/>
    <property type="match status" value="1"/>
</dbReference>
<dbReference type="OrthoDB" id="2593073at2759"/>
<protein>
    <recommendedName>
        <fullName evidence="5">BZIP domain-containing protein</fullName>
    </recommendedName>
</protein>
<evidence type="ECO:0000256" key="4">
    <source>
        <dbReference type="SAM" id="MobiDB-lite"/>
    </source>
</evidence>
<evidence type="ECO:0000256" key="3">
    <source>
        <dbReference type="ARBA" id="ARBA00023242"/>
    </source>
</evidence>
<dbReference type="SUPFAM" id="SSF111430">
    <property type="entry name" value="YAP1 redox domain"/>
    <property type="match status" value="1"/>
</dbReference>
<dbReference type="PANTHER" id="PTHR40621:SF6">
    <property type="entry name" value="AP-1-LIKE TRANSCRIPTION FACTOR YAP1-RELATED"/>
    <property type="match status" value="1"/>
</dbReference>
<dbReference type="SUPFAM" id="SSF57959">
    <property type="entry name" value="Leucine zipper domain"/>
    <property type="match status" value="1"/>
</dbReference>
<feature type="region of interest" description="Disordered" evidence="4">
    <location>
        <begin position="205"/>
        <end position="385"/>
    </location>
</feature>
<feature type="compositionally biased region" description="Low complexity" evidence="4">
    <location>
        <begin position="165"/>
        <end position="176"/>
    </location>
</feature>
<evidence type="ECO:0000313" key="6">
    <source>
        <dbReference type="EMBL" id="KAG7562418.1"/>
    </source>
</evidence>
<dbReference type="Gene3D" id="1.10.238.100">
    <property type="entry name" value="YAP1 redox domain. Chain B"/>
    <property type="match status" value="1"/>
</dbReference>
<reference evidence="6" key="1">
    <citation type="submission" date="2020-04" db="EMBL/GenBank/DDBJ databases">
        <title>Analysis of mating type loci in Filobasidium floriforme.</title>
        <authorList>
            <person name="Nowrousian M."/>
        </authorList>
    </citation>
    <scope>NUCLEOTIDE SEQUENCE</scope>
    <source>
        <strain evidence="6">CBS 6242</strain>
    </source>
</reference>
<feature type="compositionally biased region" description="Basic and acidic residues" evidence="4">
    <location>
        <begin position="311"/>
        <end position="324"/>
    </location>
</feature>
<dbReference type="InterPro" id="IPR004827">
    <property type="entry name" value="bZIP"/>
</dbReference>
<dbReference type="GO" id="GO:0033554">
    <property type="term" value="P:cellular response to stress"/>
    <property type="evidence" value="ECO:0007669"/>
    <property type="project" value="UniProtKB-ARBA"/>
</dbReference>